<evidence type="ECO:0000256" key="1">
    <source>
        <dbReference type="ARBA" id="ARBA00010944"/>
    </source>
</evidence>
<dbReference type="GO" id="GO:0019305">
    <property type="term" value="P:dTDP-rhamnose biosynthetic process"/>
    <property type="evidence" value="ECO:0007669"/>
    <property type="project" value="UniProtKB-UniPathway"/>
</dbReference>
<proteinExistence type="inferred from homology"/>
<dbReference type="NCBIfam" id="TIGR01214">
    <property type="entry name" value="rmlD"/>
    <property type="match status" value="1"/>
</dbReference>
<dbReference type="PANTHER" id="PTHR10491:SF4">
    <property type="entry name" value="METHIONINE ADENOSYLTRANSFERASE 2 SUBUNIT BETA"/>
    <property type="match status" value="1"/>
</dbReference>
<evidence type="ECO:0000313" key="5">
    <source>
        <dbReference type="Proteomes" id="UP000177629"/>
    </source>
</evidence>
<dbReference type="Pfam" id="PF04321">
    <property type="entry name" value="RmlD_sub_bind"/>
    <property type="match status" value="1"/>
</dbReference>
<sequence>MKVIIIGAQGMLGHALSDVFSRATQKLLLWDRGDLDIVNRAAVEMAIGREKPDILINAAAYTDVDGAEKERERAMQVNATGVGNLADTCAKLQITMVHYSTDYVFDGKNPNGYKESDVAGNPVNFYGRSKLAGEELFVSPFKPLNLEHGIYRWYLVRTSWLYGPHGKNFPLSMIERVRGGQKEFKVVNDQHGRPTYTYDLAHGTFELLKSKSPAGIYHLTNSVKDNTSGQKEPSVTWFDFTTEIFHRAVAFDPAFHEVSVGPCTSVDFPRPAIRPNYSILVSTKRPPLRLWEDALQDYLRSHVFA</sequence>
<dbReference type="EC" id="1.1.1.133" evidence="2"/>
<organism evidence="4 5">
    <name type="scientific">Candidatus Terrybacteria bacterium RIFCSPHIGHO2_01_FULL_48_17</name>
    <dbReference type="NCBI Taxonomy" id="1802362"/>
    <lineage>
        <taxon>Bacteria</taxon>
        <taxon>Candidatus Terryibacteriota</taxon>
    </lineage>
</organism>
<dbReference type="EMBL" id="MHSS01000009">
    <property type="protein sequence ID" value="OHA48065.1"/>
    <property type="molecule type" value="Genomic_DNA"/>
</dbReference>
<keyword evidence="2" id="KW-0521">NADP</keyword>
<keyword evidence="2" id="KW-0560">Oxidoreductase</keyword>
<comment type="function">
    <text evidence="2">Catalyzes the reduction of dTDP-6-deoxy-L-lyxo-4-hexulose to yield dTDP-L-rhamnose.</text>
</comment>
<dbReference type="InterPro" id="IPR005913">
    <property type="entry name" value="dTDP_dehydrorham_reduct"/>
</dbReference>
<evidence type="ECO:0000259" key="3">
    <source>
        <dbReference type="Pfam" id="PF04321"/>
    </source>
</evidence>
<protein>
    <recommendedName>
        <fullName evidence="2">dTDP-4-dehydrorhamnose reductase</fullName>
        <ecNumber evidence="2">1.1.1.133</ecNumber>
    </recommendedName>
</protein>
<dbReference type="InterPro" id="IPR029903">
    <property type="entry name" value="RmlD-like-bd"/>
</dbReference>
<accession>A0A1G2PI99</accession>
<dbReference type="UniPathway" id="UPA00124"/>
<dbReference type="CDD" id="cd05254">
    <property type="entry name" value="dTDP_HR_like_SDR_e"/>
    <property type="match status" value="1"/>
</dbReference>
<dbReference type="Gene3D" id="3.40.50.720">
    <property type="entry name" value="NAD(P)-binding Rossmann-like Domain"/>
    <property type="match status" value="1"/>
</dbReference>
<feature type="domain" description="RmlD-like substrate binding" evidence="3">
    <location>
        <begin position="1"/>
        <end position="300"/>
    </location>
</feature>
<dbReference type="GO" id="GO:0008831">
    <property type="term" value="F:dTDP-4-dehydrorhamnose reductase activity"/>
    <property type="evidence" value="ECO:0007669"/>
    <property type="project" value="UniProtKB-EC"/>
</dbReference>
<gene>
    <name evidence="4" type="ORF">A2806_03845</name>
</gene>
<dbReference type="AlphaFoldDB" id="A0A1G2PI99"/>
<comment type="similarity">
    <text evidence="1 2">Belongs to the dTDP-4-dehydrorhamnose reductase family.</text>
</comment>
<dbReference type="PANTHER" id="PTHR10491">
    <property type="entry name" value="DTDP-4-DEHYDRORHAMNOSE REDUCTASE"/>
    <property type="match status" value="1"/>
</dbReference>
<dbReference type="Proteomes" id="UP000177629">
    <property type="component" value="Unassembled WGS sequence"/>
</dbReference>
<dbReference type="InterPro" id="IPR036291">
    <property type="entry name" value="NAD(P)-bd_dom_sf"/>
</dbReference>
<dbReference type="Gene3D" id="3.90.25.10">
    <property type="entry name" value="UDP-galactose 4-epimerase, domain 1"/>
    <property type="match status" value="1"/>
</dbReference>
<dbReference type="STRING" id="1802362.A2806_03845"/>
<evidence type="ECO:0000313" key="4">
    <source>
        <dbReference type="EMBL" id="OHA48065.1"/>
    </source>
</evidence>
<dbReference type="SUPFAM" id="SSF51735">
    <property type="entry name" value="NAD(P)-binding Rossmann-fold domains"/>
    <property type="match status" value="1"/>
</dbReference>
<comment type="pathway">
    <text evidence="2">Carbohydrate biosynthesis; dTDP-L-rhamnose biosynthesis.</text>
</comment>
<name>A0A1G2PI99_9BACT</name>
<evidence type="ECO:0000256" key="2">
    <source>
        <dbReference type="RuleBase" id="RU364082"/>
    </source>
</evidence>
<reference evidence="4 5" key="1">
    <citation type="journal article" date="2016" name="Nat. Commun.">
        <title>Thousands of microbial genomes shed light on interconnected biogeochemical processes in an aquifer system.</title>
        <authorList>
            <person name="Anantharaman K."/>
            <person name="Brown C.T."/>
            <person name="Hug L.A."/>
            <person name="Sharon I."/>
            <person name="Castelle C.J."/>
            <person name="Probst A.J."/>
            <person name="Thomas B.C."/>
            <person name="Singh A."/>
            <person name="Wilkins M.J."/>
            <person name="Karaoz U."/>
            <person name="Brodie E.L."/>
            <person name="Williams K.H."/>
            <person name="Hubbard S.S."/>
            <person name="Banfield J.F."/>
        </authorList>
    </citation>
    <scope>NUCLEOTIDE SEQUENCE [LARGE SCALE GENOMIC DNA]</scope>
</reference>
<comment type="caution">
    <text evidence="4">The sequence shown here is derived from an EMBL/GenBank/DDBJ whole genome shotgun (WGS) entry which is preliminary data.</text>
</comment>
<dbReference type="GO" id="GO:0005829">
    <property type="term" value="C:cytosol"/>
    <property type="evidence" value="ECO:0007669"/>
    <property type="project" value="TreeGrafter"/>
</dbReference>